<evidence type="ECO:0000259" key="8">
    <source>
        <dbReference type="SMART" id="SM01046"/>
    </source>
</evidence>
<dbReference type="InterPro" id="IPR003380">
    <property type="entry name" value="SKI/SNO/DAC"/>
</dbReference>
<dbReference type="PANTHER" id="PTHR10005:SF7">
    <property type="entry name" value="SKI FAMILY TRANSCRIPTIONAL COREPRESSOR 2"/>
    <property type="match status" value="1"/>
</dbReference>
<dbReference type="Gene3D" id="3.10.260.20">
    <property type="entry name" value="Ski"/>
    <property type="match status" value="1"/>
</dbReference>
<feature type="compositionally biased region" description="Pro residues" evidence="7">
    <location>
        <begin position="676"/>
        <end position="690"/>
    </location>
</feature>
<sequence length="932" mass="95645">MASSPLPGPSDILLASPSSAFQPDALSQPRPGHANLKPNQVGQVILYGIPIVSLVIDGQERLCLAQISNTLLKNFSYNEIHNRRVALGITCVQCTPVQLEILRRAGAMPISSRRCGMITKREAERLCKSFLGENRPPKLPDNFAFDVSHECAWGCRGSFIPARYNSSRAKCIKCSYCNMYFSPNKFIFHSHRTPDAKYTQPDAANFNSWRRHLKLTDKSPQDELVFAWEDVKAMFNGGSRKRALPQPGAHPACHPLSSVKAAAVAAAAAVAGGGGLLGPHLLGAPPPPPPPPPLAELAGAPHSHHKRPRFDDDDDSLQEAAVVAAASLSAAAASLSVAAASGGAGAGGGGAGGGCVTGVGAGAGAVAGAKGPRSYPVIPVPSKGSFGGVLQKFPGCGGLFPHPYTFPAAAAAFGLCHKKEDAATAAEALGGAGGAGAGPKAGLSGLFWPAGRKDAFYPPFCMFWPPRTPGGLPVPTYLQPPPQPPSALGCALGESPALLRQAFLDLAEPGGAAGSADAAPPPGQPPPVVANGPGSGPPPPGGAAGARDALFESPPGGSGGDCSAGSTPPADPGGVSGAGATTAGVGPAGARVPAPHHPHLLEGRKAGGGSYHHSSAFRPVGGKDDAESLAKLHGASAGAPHSAPAHHHHHHHHPHHHHHHTPQPPPTSRVLSATTPPAPPPPPPPPPLAPQPHHRGLLSPRRHQLQLPQRGQLRGRGGRGGGAGGGRGEPQTPRGRRGGGGRRDPDDDEEEDEETGVLLGDPLVGGGRFLQSRGLTEKGSSRDRAPTAAGAFPLALNSSRLLPEDGKLGDPGGSDLPPPPPPPLASQKASGGGDSSSSPGSPVHHPSLEEQPSYKDNQKTKENNQVILSTKDDNFSDKNKEHSFFITDSDASGGDFWRERSGRLGHTGGVNSQMTERGAEIHNQKSEYLVQG</sequence>
<dbReference type="GO" id="GO:0000981">
    <property type="term" value="F:DNA-binding transcription factor activity, RNA polymerase II-specific"/>
    <property type="evidence" value="ECO:0007669"/>
    <property type="project" value="TreeGrafter"/>
</dbReference>
<feature type="region of interest" description="Disordered" evidence="7">
    <location>
        <begin position="280"/>
        <end position="315"/>
    </location>
</feature>
<dbReference type="FunFam" id="3.10.390.10:FF:000001">
    <property type="entry name" value="SKI family transcriptional corepressor 1"/>
    <property type="match status" value="1"/>
</dbReference>
<comment type="caution">
    <text evidence="9">The sequence shown here is derived from an EMBL/GenBank/DDBJ whole genome shotgun (WGS) entry which is preliminary data.</text>
</comment>
<dbReference type="SUPFAM" id="SSF63763">
    <property type="entry name" value="SAND domain-like"/>
    <property type="match status" value="1"/>
</dbReference>
<keyword evidence="10" id="KW-1185">Reference proteome</keyword>
<feature type="compositionally biased region" description="Basic and acidic residues" evidence="7">
    <location>
        <begin position="870"/>
        <end position="883"/>
    </location>
</feature>
<feature type="compositionally biased region" description="Pro residues" evidence="7">
    <location>
        <begin position="284"/>
        <end position="294"/>
    </location>
</feature>
<comment type="similarity">
    <text evidence="2">Belongs to the SKI family.</text>
</comment>
<feature type="compositionally biased region" description="Gly residues" evidence="7">
    <location>
        <begin position="714"/>
        <end position="728"/>
    </location>
</feature>
<dbReference type="GO" id="GO:0005737">
    <property type="term" value="C:cytoplasm"/>
    <property type="evidence" value="ECO:0007669"/>
    <property type="project" value="TreeGrafter"/>
</dbReference>
<dbReference type="InterPro" id="IPR023216">
    <property type="entry name" value="Tscrpt_reg_SKI_SnoN"/>
</dbReference>
<keyword evidence="4" id="KW-0805">Transcription regulation</keyword>
<dbReference type="AlphaFoldDB" id="A0AA40LLU3"/>
<dbReference type="GO" id="GO:0005634">
    <property type="term" value="C:nucleus"/>
    <property type="evidence" value="ECO:0007669"/>
    <property type="project" value="UniProtKB-SubCell"/>
</dbReference>
<accession>A0AA40LLU3</accession>
<keyword evidence="5" id="KW-0804">Transcription</keyword>
<organism evidence="9 10">
    <name type="scientific">Cnephaeus nilssonii</name>
    <name type="common">Northern bat</name>
    <name type="synonym">Eptesicus nilssonii</name>
    <dbReference type="NCBI Taxonomy" id="3371016"/>
    <lineage>
        <taxon>Eukaryota</taxon>
        <taxon>Metazoa</taxon>
        <taxon>Chordata</taxon>
        <taxon>Craniata</taxon>
        <taxon>Vertebrata</taxon>
        <taxon>Euteleostomi</taxon>
        <taxon>Mammalia</taxon>
        <taxon>Eutheria</taxon>
        <taxon>Laurasiatheria</taxon>
        <taxon>Chiroptera</taxon>
        <taxon>Yangochiroptera</taxon>
        <taxon>Vespertilionidae</taxon>
        <taxon>Cnephaeus</taxon>
    </lineage>
</organism>
<proteinExistence type="inferred from homology"/>
<dbReference type="FunFam" id="3.10.260.20:FF:000003">
    <property type="entry name" value="SKI family transcriptional corepressor 1 homolog-B-like"/>
    <property type="match status" value="1"/>
</dbReference>
<keyword evidence="3" id="KW-0678">Repressor</keyword>
<feature type="compositionally biased region" description="Low complexity" evidence="7">
    <location>
        <begin position="835"/>
        <end position="845"/>
    </location>
</feature>
<dbReference type="CDD" id="cd21080">
    <property type="entry name" value="DHD_Skor"/>
    <property type="match status" value="1"/>
</dbReference>
<dbReference type="GO" id="GO:0046332">
    <property type="term" value="F:SMAD binding"/>
    <property type="evidence" value="ECO:0007669"/>
    <property type="project" value="InterPro"/>
</dbReference>
<name>A0AA40LLU3_CNENI</name>
<feature type="compositionally biased region" description="Basic residues" evidence="7">
    <location>
        <begin position="644"/>
        <end position="661"/>
    </location>
</feature>
<evidence type="ECO:0000313" key="9">
    <source>
        <dbReference type="EMBL" id="KAK1337785.1"/>
    </source>
</evidence>
<dbReference type="EMBL" id="JAULJE010000011">
    <property type="protein sequence ID" value="KAK1337785.1"/>
    <property type="molecule type" value="Genomic_DNA"/>
</dbReference>
<comment type="subcellular location">
    <subcellularLocation>
        <location evidence="1">Nucleus</location>
    </subcellularLocation>
</comment>
<evidence type="ECO:0000313" key="10">
    <source>
        <dbReference type="Proteomes" id="UP001177744"/>
    </source>
</evidence>
<evidence type="ECO:0000256" key="4">
    <source>
        <dbReference type="ARBA" id="ARBA00023015"/>
    </source>
</evidence>
<feature type="compositionally biased region" description="Basic and acidic residues" evidence="7">
    <location>
        <begin position="846"/>
        <end position="862"/>
    </location>
</feature>
<dbReference type="Gene3D" id="3.10.390.10">
    <property type="entry name" value="SAND domain-like"/>
    <property type="match status" value="1"/>
</dbReference>
<feature type="compositionally biased region" description="Basic and acidic residues" evidence="7">
    <location>
        <begin position="775"/>
        <end position="785"/>
    </location>
</feature>
<feature type="compositionally biased region" description="Low complexity" evidence="7">
    <location>
        <begin position="633"/>
        <end position="643"/>
    </location>
</feature>
<dbReference type="PANTHER" id="PTHR10005">
    <property type="entry name" value="SKI ONCOGENE-RELATED"/>
    <property type="match status" value="1"/>
</dbReference>
<dbReference type="SMART" id="SM01046">
    <property type="entry name" value="c-SKI_SMAD_bind"/>
    <property type="match status" value="1"/>
</dbReference>
<dbReference type="InterPro" id="IPR010919">
    <property type="entry name" value="SAND-like_dom_sf"/>
</dbReference>
<evidence type="ECO:0000256" key="1">
    <source>
        <dbReference type="ARBA" id="ARBA00004123"/>
    </source>
</evidence>
<dbReference type="GO" id="GO:0030514">
    <property type="term" value="P:negative regulation of BMP signaling pathway"/>
    <property type="evidence" value="ECO:0007669"/>
    <property type="project" value="TreeGrafter"/>
</dbReference>
<protein>
    <recommendedName>
        <fullName evidence="8">c-SKI SMAD4-binding domain-containing protein</fullName>
    </recommendedName>
</protein>
<feature type="compositionally biased region" description="Basic and acidic residues" evidence="7">
    <location>
        <begin position="621"/>
        <end position="630"/>
    </location>
</feature>
<feature type="compositionally biased region" description="Acidic residues" evidence="7">
    <location>
        <begin position="746"/>
        <end position="755"/>
    </location>
</feature>
<evidence type="ECO:0000256" key="2">
    <source>
        <dbReference type="ARBA" id="ARBA00009513"/>
    </source>
</evidence>
<feature type="region of interest" description="Disordered" evidence="7">
    <location>
        <begin position="509"/>
        <end position="914"/>
    </location>
</feature>
<dbReference type="SUPFAM" id="SSF46955">
    <property type="entry name" value="Putative DNA-binding domain"/>
    <property type="match status" value="1"/>
</dbReference>
<feature type="domain" description="c-SKI SMAD4-binding" evidence="8">
    <location>
        <begin position="144"/>
        <end position="236"/>
    </location>
</feature>
<dbReference type="InterPro" id="IPR014890">
    <property type="entry name" value="c-SKI_SMAD4-bd_dom"/>
</dbReference>
<feature type="compositionally biased region" description="Basic residues" evidence="7">
    <location>
        <begin position="692"/>
        <end position="704"/>
    </location>
</feature>
<dbReference type="InterPro" id="IPR009061">
    <property type="entry name" value="DNA-bd_dom_put_sf"/>
</dbReference>
<dbReference type="Proteomes" id="UP001177744">
    <property type="component" value="Unassembled WGS sequence"/>
</dbReference>
<dbReference type="GO" id="GO:0000122">
    <property type="term" value="P:negative regulation of transcription by RNA polymerase II"/>
    <property type="evidence" value="ECO:0007669"/>
    <property type="project" value="TreeGrafter"/>
</dbReference>
<keyword evidence="6" id="KW-0539">Nucleus</keyword>
<dbReference type="Pfam" id="PF02437">
    <property type="entry name" value="Ski_Sno_DHD"/>
    <property type="match status" value="1"/>
</dbReference>
<evidence type="ECO:0000256" key="5">
    <source>
        <dbReference type="ARBA" id="ARBA00023163"/>
    </source>
</evidence>
<feature type="compositionally biased region" description="Pro residues" evidence="7">
    <location>
        <begin position="519"/>
        <end position="528"/>
    </location>
</feature>
<dbReference type="Pfam" id="PF08782">
    <property type="entry name" value="c-SKI_SMAD_bind"/>
    <property type="match status" value="1"/>
</dbReference>
<feature type="compositionally biased region" description="Low complexity" evidence="7">
    <location>
        <begin position="578"/>
        <end position="593"/>
    </location>
</feature>
<dbReference type="InterPro" id="IPR037000">
    <property type="entry name" value="Ski_DNA-bd_sf"/>
</dbReference>
<gene>
    <name evidence="9" type="ORF">QTO34_002419</name>
</gene>
<evidence type="ECO:0000256" key="7">
    <source>
        <dbReference type="SAM" id="MobiDB-lite"/>
    </source>
</evidence>
<dbReference type="GO" id="GO:0005667">
    <property type="term" value="C:transcription regulator complex"/>
    <property type="evidence" value="ECO:0007669"/>
    <property type="project" value="TreeGrafter"/>
</dbReference>
<evidence type="ECO:0000256" key="6">
    <source>
        <dbReference type="ARBA" id="ARBA00023242"/>
    </source>
</evidence>
<reference evidence="9" key="1">
    <citation type="submission" date="2023-06" db="EMBL/GenBank/DDBJ databases">
        <title>Reference genome for the Northern bat (Eptesicus nilssonii), a most northern bat species.</title>
        <authorList>
            <person name="Laine V.N."/>
            <person name="Pulliainen A.T."/>
            <person name="Lilley T.M."/>
        </authorList>
    </citation>
    <scope>NUCLEOTIDE SEQUENCE</scope>
    <source>
        <strain evidence="9">BLF_Eptnil</strain>
        <tissue evidence="9">Kidney</tissue>
    </source>
</reference>
<dbReference type="GO" id="GO:0000978">
    <property type="term" value="F:RNA polymerase II cis-regulatory region sequence-specific DNA binding"/>
    <property type="evidence" value="ECO:0007669"/>
    <property type="project" value="TreeGrafter"/>
</dbReference>
<evidence type="ECO:0000256" key="3">
    <source>
        <dbReference type="ARBA" id="ARBA00022491"/>
    </source>
</evidence>